<evidence type="ECO:0000256" key="5">
    <source>
        <dbReference type="ARBA" id="ARBA00023136"/>
    </source>
</evidence>
<evidence type="ECO:0000256" key="6">
    <source>
        <dbReference type="SAM" id="Phobius"/>
    </source>
</evidence>
<dbReference type="InterPro" id="IPR025857">
    <property type="entry name" value="MacB_PCD"/>
</dbReference>
<organism evidence="9 10">
    <name type="scientific">Variovorax ureilyticus</name>
    <dbReference type="NCBI Taxonomy" id="1836198"/>
    <lineage>
        <taxon>Bacteria</taxon>
        <taxon>Pseudomonadati</taxon>
        <taxon>Pseudomonadota</taxon>
        <taxon>Betaproteobacteria</taxon>
        <taxon>Burkholderiales</taxon>
        <taxon>Comamonadaceae</taxon>
        <taxon>Variovorax</taxon>
    </lineage>
</organism>
<accession>A0ABU8VIG5</accession>
<dbReference type="InterPro" id="IPR051125">
    <property type="entry name" value="ABC-4/HrtB_transporter"/>
</dbReference>
<evidence type="ECO:0000313" key="10">
    <source>
        <dbReference type="Proteomes" id="UP001365846"/>
    </source>
</evidence>
<dbReference type="Pfam" id="PF12704">
    <property type="entry name" value="MacB_PCD"/>
    <property type="match status" value="1"/>
</dbReference>
<evidence type="ECO:0000256" key="4">
    <source>
        <dbReference type="ARBA" id="ARBA00022989"/>
    </source>
</evidence>
<comment type="caution">
    <text evidence="9">The sequence shown here is derived from an EMBL/GenBank/DDBJ whole genome shotgun (WGS) entry which is preliminary data.</text>
</comment>
<evidence type="ECO:0000313" key="9">
    <source>
        <dbReference type="EMBL" id="MEJ8812674.1"/>
    </source>
</evidence>
<gene>
    <name evidence="9" type="ORF">WKW77_16430</name>
</gene>
<comment type="subcellular location">
    <subcellularLocation>
        <location evidence="1">Cell membrane</location>
        <topology evidence="1">Multi-pass membrane protein</topology>
    </subcellularLocation>
</comment>
<dbReference type="InterPro" id="IPR003838">
    <property type="entry name" value="ABC3_permease_C"/>
</dbReference>
<feature type="domain" description="MacB-like periplasmic core" evidence="8">
    <location>
        <begin position="20"/>
        <end position="206"/>
    </location>
</feature>
<dbReference type="PANTHER" id="PTHR43738">
    <property type="entry name" value="ABC TRANSPORTER, MEMBRANE PROTEIN"/>
    <property type="match status" value="1"/>
</dbReference>
<dbReference type="PANTHER" id="PTHR43738:SF2">
    <property type="entry name" value="ABC TRANSPORTER PERMEASE"/>
    <property type="match status" value="1"/>
</dbReference>
<protein>
    <submittedName>
        <fullName evidence="9">FtsX-like permease family protein</fullName>
    </submittedName>
</protein>
<feature type="transmembrane region" description="Helical" evidence="6">
    <location>
        <begin position="334"/>
        <end position="362"/>
    </location>
</feature>
<dbReference type="EMBL" id="JBBKZU010000006">
    <property type="protein sequence ID" value="MEJ8812674.1"/>
    <property type="molecule type" value="Genomic_DNA"/>
</dbReference>
<evidence type="ECO:0000256" key="1">
    <source>
        <dbReference type="ARBA" id="ARBA00004651"/>
    </source>
</evidence>
<sequence>MTALFGIAWRSAWNRRFTLALTVLSIALSTFLLLGVERIRTEMRENFASSVSGTDLIVGARTGSTQLLLYSVFRIGSATNNIQWKSVQALAAHPGVSWVVPMSLGDSHRGFAVLATTPEYFEHFRYGDRQPLRMRDGKPFGELFDAVIGAEVADRLGYRVGQKITLAHGSGELVAEHADKPFTVMGVLARTGTPVDRTVHIGLGAMEAIHLEWAGGAPMPGVKIPADQVRKFDLTPKNVTAALVGLKNRAAVFAVQRWVSTYSGEPLMAILPGVALDELWSVIGVGENALLLMSALVALVSLAGLVSVVMAGLNERRRELAVLRAVGANLRHVLTLLALEGALVTLLGVAVGVALATVGIAVLSPSLQSRFGLALHLSEPTLNEWLLLASLIVAGWLASLLPGIRAYRLSLADGLSPRI</sequence>
<keyword evidence="4 6" id="KW-1133">Transmembrane helix</keyword>
<proteinExistence type="predicted"/>
<evidence type="ECO:0000256" key="3">
    <source>
        <dbReference type="ARBA" id="ARBA00022692"/>
    </source>
</evidence>
<keyword evidence="10" id="KW-1185">Reference proteome</keyword>
<dbReference type="RefSeq" id="WP_340357919.1">
    <property type="nucleotide sequence ID" value="NZ_JBBKZU010000006.1"/>
</dbReference>
<reference evidence="9 10" key="1">
    <citation type="submission" date="2024-03" db="EMBL/GenBank/DDBJ databases">
        <title>Novel species of the genus Variovorax.</title>
        <authorList>
            <person name="Liu Q."/>
            <person name="Xin Y.-H."/>
        </authorList>
    </citation>
    <scope>NUCLEOTIDE SEQUENCE [LARGE SCALE GENOMIC DNA]</scope>
    <source>
        <strain evidence="9 10">KACC 18899</strain>
    </source>
</reference>
<keyword evidence="2" id="KW-1003">Cell membrane</keyword>
<keyword evidence="5 6" id="KW-0472">Membrane</keyword>
<evidence type="ECO:0000259" key="8">
    <source>
        <dbReference type="Pfam" id="PF12704"/>
    </source>
</evidence>
<dbReference type="Proteomes" id="UP001365846">
    <property type="component" value="Unassembled WGS sequence"/>
</dbReference>
<name>A0ABU8VIG5_9BURK</name>
<dbReference type="Pfam" id="PF02687">
    <property type="entry name" value="FtsX"/>
    <property type="match status" value="1"/>
</dbReference>
<evidence type="ECO:0000256" key="2">
    <source>
        <dbReference type="ARBA" id="ARBA00022475"/>
    </source>
</evidence>
<evidence type="ECO:0000259" key="7">
    <source>
        <dbReference type="Pfam" id="PF02687"/>
    </source>
</evidence>
<feature type="domain" description="ABC3 transporter permease C-terminal" evidence="7">
    <location>
        <begin position="292"/>
        <end position="410"/>
    </location>
</feature>
<feature type="transmembrane region" description="Helical" evidence="6">
    <location>
        <begin position="289"/>
        <end position="313"/>
    </location>
</feature>
<keyword evidence="3 6" id="KW-0812">Transmembrane</keyword>
<feature type="transmembrane region" description="Helical" evidence="6">
    <location>
        <begin position="382"/>
        <end position="401"/>
    </location>
</feature>